<organism evidence="2 3">
    <name type="scientific">Nocardiopsis lambiniae</name>
    <dbReference type="NCBI Taxonomy" id="3075539"/>
    <lineage>
        <taxon>Bacteria</taxon>
        <taxon>Bacillati</taxon>
        <taxon>Actinomycetota</taxon>
        <taxon>Actinomycetes</taxon>
        <taxon>Streptosporangiales</taxon>
        <taxon>Nocardiopsidaceae</taxon>
        <taxon>Nocardiopsis</taxon>
    </lineage>
</organism>
<name>A0ABU2MFH7_9ACTN</name>
<evidence type="ECO:0000259" key="1">
    <source>
        <dbReference type="Pfam" id="PF13349"/>
    </source>
</evidence>
<dbReference type="Proteomes" id="UP001183390">
    <property type="component" value="Unassembled WGS sequence"/>
</dbReference>
<dbReference type="Pfam" id="PF13349">
    <property type="entry name" value="DUF4097"/>
    <property type="match status" value="1"/>
</dbReference>
<proteinExistence type="predicted"/>
<protein>
    <submittedName>
        <fullName evidence="2">DUF4097 family beta strand repeat-containing protein</fullName>
    </submittedName>
</protein>
<keyword evidence="3" id="KW-1185">Reference proteome</keyword>
<gene>
    <name evidence="2" type="ORF">RM479_22960</name>
</gene>
<dbReference type="EMBL" id="JAVREP010000021">
    <property type="protein sequence ID" value="MDT0331285.1"/>
    <property type="molecule type" value="Genomic_DNA"/>
</dbReference>
<comment type="caution">
    <text evidence="2">The sequence shown here is derived from an EMBL/GenBank/DDBJ whole genome shotgun (WGS) entry which is preliminary data.</text>
</comment>
<feature type="domain" description="DUF4097" evidence="1">
    <location>
        <begin position="119"/>
        <end position="214"/>
    </location>
</feature>
<accession>A0ABU2MFH7</accession>
<reference evidence="3" key="1">
    <citation type="submission" date="2023-07" db="EMBL/GenBank/DDBJ databases">
        <title>30 novel species of actinomycetes from the DSMZ collection.</title>
        <authorList>
            <person name="Nouioui I."/>
        </authorList>
    </citation>
    <scope>NUCLEOTIDE SEQUENCE [LARGE SCALE GENOMIC DNA]</scope>
    <source>
        <strain evidence="3">DSM 44743</strain>
    </source>
</reference>
<dbReference type="RefSeq" id="WP_311513821.1">
    <property type="nucleotide sequence ID" value="NZ_JAVREP010000021.1"/>
</dbReference>
<evidence type="ECO:0000313" key="2">
    <source>
        <dbReference type="EMBL" id="MDT0331285.1"/>
    </source>
</evidence>
<sequence>MARWTIDRPTTQTIDGIVALRVRILGGQVNIIPTDDPVTFEVTDIVGEPLLAIQEAGILTIHYEDLTGSGLLERLRPVQLGGYKQMRRRSATVNLRVPRDCPVEVATMSAPIVVAGVGSRTRLKTASGEITLDGTGGETDVNTVSGNASLRGVEGGLTFNSVSGQLAVAGGRVASLSAKTVSGSVLADTDVAPAGRVRLNTVSGEIALRVPADTSASVEIRTATATVDSDFGLERSGGRARTVLSGRIGGGVDPATITINSASGRTALLRRAPETPAAIPEGA</sequence>
<dbReference type="InterPro" id="IPR025164">
    <property type="entry name" value="Toastrack_DUF4097"/>
</dbReference>
<evidence type="ECO:0000313" key="3">
    <source>
        <dbReference type="Proteomes" id="UP001183390"/>
    </source>
</evidence>